<proteinExistence type="predicted"/>
<dbReference type="PANTHER" id="PTHR48006:SF62">
    <property type="entry name" value="LEUCINE-RICH REPEAT TRANSMEMBRANE PROTEIN KINASE"/>
    <property type="match status" value="1"/>
</dbReference>
<dbReference type="PANTHER" id="PTHR48006">
    <property type="entry name" value="LEUCINE-RICH REPEAT-CONTAINING PROTEIN DDB_G0281931-RELATED"/>
    <property type="match status" value="1"/>
</dbReference>
<evidence type="ECO:0000256" key="1">
    <source>
        <dbReference type="ARBA" id="ARBA00004479"/>
    </source>
</evidence>
<dbReference type="STRING" id="4072.A0A2G2Z1L1"/>
<dbReference type="AlphaFoldDB" id="A0A2G2Z1L1"/>
<feature type="chain" id="PRO_5013821090" evidence="2">
    <location>
        <begin position="16"/>
        <end position="226"/>
    </location>
</feature>
<dbReference type="EMBL" id="AYRZ02000007">
    <property type="protein sequence ID" value="PHT75910.1"/>
    <property type="molecule type" value="Genomic_DNA"/>
</dbReference>
<dbReference type="SUPFAM" id="SSF52058">
    <property type="entry name" value="L domain-like"/>
    <property type="match status" value="1"/>
</dbReference>
<protein>
    <submittedName>
        <fullName evidence="3">Uncharacterized protein</fullName>
    </submittedName>
</protein>
<reference evidence="3 4" key="2">
    <citation type="journal article" date="2017" name="Genome Biol.">
        <title>New reference genome sequences of hot pepper reveal the massive evolution of plant disease-resistance genes by retroduplication.</title>
        <authorList>
            <person name="Kim S."/>
            <person name="Park J."/>
            <person name="Yeom S.I."/>
            <person name="Kim Y.M."/>
            <person name="Seo E."/>
            <person name="Kim K.T."/>
            <person name="Kim M.S."/>
            <person name="Lee J.M."/>
            <person name="Cheong K."/>
            <person name="Shin H.S."/>
            <person name="Kim S.B."/>
            <person name="Han K."/>
            <person name="Lee J."/>
            <person name="Park M."/>
            <person name="Lee H.A."/>
            <person name="Lee H.Y."/>
            <person name="Lee Y."/>
            <person name="Oh S."/>
            <person name="Lee J.H."/>
            <person name="Choi E."/>
            <person name="Choi E."/>
            <person name="Lee S.E."/>
            <person name="Jeon J."/>
            <person name="Kim H."/>
            <person name="Choi G."/>
            <person name="Song H."/>
            <person name="Lee J."/>
            <person name="Lee S.C."/>
            <person name="Kwon J.K."/>
            <person name="Lee H.Y."/>
            <person name="Koo N."/>
            <person name="Hong Y."/>
            <person name="Kim R.W."/>
            <person name="Kang W.H."/>
            <person name="Huh J.H."/>
            <person name="Kang B.C."/>
            <person name="Yang T.J."/>
            <person name="Lee Y.H."/>
            <person name="Bennetzen J.L."/>
            <person name="Choi D."/>
        </authorList>
    </citation>
    <scope>NUCLEOTIDE SEQUENCE [LARGE SCALE GENOMIC DNA]</scope>
    <source>
        <strain evidence="4">cv. CM334</strain>
    </source>
</reference>
<dbReference type="GO" id="GO:0016020">
    <property type="term" value="C:membrane"/>
    <property type="evidence" value="ECO:0007669"/>
    <property type="project" value="UniProtKB-SubCell"/>
</dbReference>
<gene>
    <name evidence="3" type="ORF">T459_19432</name>
</gene>
<name>A0A2G2Z1L1_CAPAN</name>
<dbReference type="Proteomes" id="UP000222542">
    <property type="component" value="Unassembled WGS sequence"/>
</dbReference>
<organism evidence="3 4">
    <name type="scientific">Capsicum annuum</name>
    <name type="common">Capsicum pepper</name>
    <dbReference type="NCBI Taxonomy" id="4072"/>
    <lineage>
        <taxon>Eukaryota</taxon>
        <taxon>Viridiplantae</taxon>
        <taxon>Streptophyta</taxon>
        <taxon>Embryophyta</taxon>
        <taxon>Tracheophyta</taxon>
        <taxon>Spermatophyta</taxon>
        <taxon>Magnoliopsida</taxon>
        <taxon>eudicotyledons</taxon>
        <taxon>Gunneridae</taxon>
        <taxon>Pentapetalae</taxon>
        <taxon>asterids</taxon>
        <taxon>lamiids</taxon>
        <taxon>Solanales</taxon>
        <taxon>Solanaceae</taxon>
        <taxon>Solanoideae</taxon>
        <taxon>Capsiceae</taxon>
        <taxon>Capsicum</taxon>
    </lineage>
</organism>
<dbReference type="InterPro" id="IPR016024">
    <property type="entry name" value="ARM-type_fold"/>
</dbReference>
<evidence type="ECO:0000313" key="4">
    <source>
        <dbReference type="Proteomes" id="UP000222542"/>
    </source>
</evidence>
<feature type="signal peptide" evidence="2">
    <location>
        <begin position="1"/>
        <end position="15"/>
    </location>
</feature>
<sequence length="226" mass="25011">MILFIILSLLLYGSSQKFSPKFLTDILSPSISNLTRMKWLFFGTNDLSEEIPQELGLLTELQSLSFGTNNFSRPLSPELGDLTKLTQIYVTSVGVSAPIPLTFAKLRNMDMVWASDNDFIERILDFIHSWSSVTALSVHHLHIVVRLAAYKCITAMAISMTLDVMGSVIDNVVPMLGDIISIHSKQGAGILFSFLVQGLGIELVPYAPLLVVPLLRCMSDSDYSVR</sequence>
<dbReference type="InterPro" id="IPR051824">
    <property type="entry name" value="LRR_Rcpt-Like_S/T_Kinase"/>
</dbReference>
<dbReference type="SUPFAM" id="SSF48371">
    <property type="entry name" value="ARM repeat"/>
    <property type="match status" value="1"/>
</dbReference>
<comment type="subcellular location">
    <subcellularLocation>
        <location evidence="1">Membrane</location>
        <topology evidence="1">Single-pass type I membrane protein</topology>
    </subcellularLocation>
</comment>
<dbReference type="InterPro" id="IPR032675">
    <property type="entry name" value="LRR_dom_sf"/>
</dbReference>
<reference evidence="3 4" key="1">
    <citation type="journal article" date="2014" name="Nat. Genet.">
        <title>Genome sequence of the hot pepper provides insights into the evolution of pungency in Capsicum species.</title>
        <authorList>
            <person name="Kim S."/>
            <person name="Park M."/>
            <person name="Yeom S.I."/>
            <person name="Kim Y.M."/>
            <person name="Lee J.M."/>
            <person name="Lee H.A."/>
            <person name="Seo E."/>
            <person name="Choi J."/>
            <person name="Cheong K."/>
            <person name="Kim K.T."/>
            <person name="Jung K."/>
            <person name="Lee G.W."/>
            <person name="Oh S.K."/>
            <person name="Bae C."/>
            <person name="Kim S.B."/>
            <person name="Lee H.Y."/>
            <person name="Kim S.Y."/>
            <person name="Kim M.S."/>
            <person name="Kang B.C."/>
            <person name="Jo Y.D."/>
            <person name="Yang H.B."/>
            <person name="Jeong H.J."/>
            <person name="Kang W.H."/>
            <person name="Kwon J.K."/>
            <person name="Shin C."/>
            <person name="Lim J.Y."/>
            <person name="Park J.H."/>
            <person name="Huh J.H."/>
            <person name="Kim J.S."/>
            <person name="Kim B.D."/>
            <person name="Cohen O."/>
            <person name="Paran I."/>
            <person name="Suh M.C."/>
            <person name="Lee S.B."/>
            <person name="Kim Y.K."/>
            <person name="Shin Y."/>
            <person name="Noh S.J."/>
            <person name="Park J."/>
            <person name="Seo Y.S."/>
            <person name="Kwon S.Y."/>
            <person name="Kim H.A."/>
            <person name="Park J.M."/>
            <person name="Kim H.J."/>
            <person name="Choi S.B."/>
            <person name="Bosland P.W."/>
            <person name="Reeves G."/>
            <person name="Jo S.H."/>
            <person name="Lee B.W."/>
            <person name="Cho H.T."/>
            <person name="Choi H.S."/>
            <person name="Lee M.S."/>
            <person name="Yu Y."/>
            <person name="Do Choi Y."/>
            <person name="Park B.S."/>
            <person name="van Deynze A."/>
            <person name="Ashrafi H."/>
            <person name="Hill T."/>
            <person name="Kim W.T."/>
            <person name="Pai H.S."/>
            <person name="Ahn H.K."/>
            <person name="Yeam I."/>
            <person name="Giovannoni J.J."/>
            <person name="Rose J.K."/>
            <person name="Sorensen I."/>
            <person name="Lee S.J."/>
            <person name="Kim R.W."/>
            <person name="Choi I.Y."/>
            <person name="Choi B.S."/>
            <person name="Lim J.S."/>
            <person name="Lee Y.H."/>
            <person name="Choi D."/>
        </authorList>
    </citation>
    <scope>NUCLEOTIDE SEQUENCE [LARGE SCALE GENOMIC DNA]</scope>
    <source>
        <strain evidence="4">cv. CM334</strain>
    </source>
</reference>
<evidence type="ECO:0000256" key="2">
    <source>
        <dbReference type="SAM" id="SignalP"/>
    </source>
</evidence>
<dbReference type="Gene3D" id="3.80.10.10">
    <property type="entry name" value="Ribonuclease Inhibitor"/>
    <property type="match status" value="1"/>
</dbReference>
<comment type="caution">
    <text evidence="3">The sequence shown here is derived from an EMBL/GenBank/DDBJ whole genome shotgun (WGS) entry which is preliminary data.</text>
</comment>
<keyword evidence="2" id="KW-0732">Signal</keyword>
<keyword evidence="4" id="KW-1185">Reference proteome</keyword>
<evidence type="ECO:0000313" key="3">
    <source>
        <dbReference type="EMBL" id="PHT75910.1"/>
    </source>
</evidence>
<dbReference type="Gramene" id="PHT75910">
    <property type="protein sequence ID" value="PHT75910"/>
    <property type="gene ID" value="T459_19432"/>
</dbReference>
<accession>A0A2G2Z1L1</accession>